<dbReference type="Pfam" id="PF04664">
    <property type="entry name" value="OGFr_N"/>
    <property type="match status" value="1"/>
</dbReference>
<accession>A0A2T5FW38</accession>
<evidence type="ECO:0000313" key="3">
    <source>
        <dbReference type="Proteomes" id="UP000244162"/>
    </source>
</evidence>
<dbReference type="PANTHER" id="PTHR14015:SF2">
    <property type="entry name" value="OPIOID GROWTH FACTOR RECEPTOR (OGFR) CONSERVED DOMAIN-CONTAINING PROTEIN"/>
    <property type="match status" value="1"/>
</dbReference>
<gene>
    <name evidence="2" type="ORF">CLG96_12660</name>
</gene>
<dbReference type="InterPro" id="IPR039574">
    <property type="entry name" value="OGFr"/>
</dbReference>
<dbReference type="InterPro" id="IPR006757">
    <property type="entry name" value="OGF_rcpt"/>
</dbReference>
<dbReference type="GO" id="GO:0140625">
    <property type="term" value="F:opioid growth factor receptor activity"/>
    <property type="evidence" value="ECO:0007669"/>
    <property type="project" value="InterPro"/>
</dbReference>
<reference evidence="2 3" key="1">
    <citation type="submission" date="2017-09" db="EMBL/GenBank/DDBJ databases">
        <title>Sphingomonas panjinensis sp.nov., isolated from oil-contaminated soil.</title>
        <authorList>
            <person name="Wang L."/>
            <person name="Chen L."/>
        </authorList>
    </citation>
    <scope>NUCLEOTIDE SEQUENCE [LARGE SCALE GENOMIC DNA]</scope>
    <source>
        <strain evidence="2 3">FW-11</strain>
    </source>
</reference>
<protein>
    <recommendedName>
        <fullName evidence="1">Opioid growth factor receptor (OGFr) conserved domain-containing protein</fullName>
    </recommendedName>
</protein>
<dbReference type="EMBL" id="NWBU01000010">
    <property type="protein sequence ID" value="PTQ09992.1"/>
    <property type="molecule type" value="Genomic_DNA"/>
</dbReference>
<proteinExistence type="predicted"/>
<dbReference type="GO" id="GO:0016020">
    <property type="term" value="C:membrane"/>
    <property type="evidence" value="ECO:0007669"/>
    <property type="project" value="InterPro"/>
</dbReference>
<comment type="caution">
    <text evidence="2">The sequence shown here is derived from an EMBL/GenBank/DDBJ whole genome shotgun (WGS) entry which is preliminary data.</text>
</comment>
<sequence>MGKGGSCTGMTPPFSFPLRAFFDGGTDAAGRTHAEIIGWPDVAIEQHHDFIQWLFPLPEPSRAVPGSPVLTEADRAELAASPAARERMEQAAARMLRFYRDNDHWLVPHDHNHLRISRIIRSLRLILGDSAADRFRDAIMARVAQAGASISATSLDYWSAA</sequence>
<keyword evidence="3" id="KW-1185">Reference proteome</keyword>
<organism evidence="2 3">
    <name type="scientific">Sphingomonas oleivorans</name>
    <dbReference type="NCBI Taxonomy" id="1735121"/>
    <lineage>
        <taxon>Bacteria</taxon>
        <taxon>Pseudomonadati</taxon>
        <taxon>Pseudomonadota</taxon>
        <taxon>Alphaproteobacteria</taxon>
        <taxon>Sphingomonadales</taxon>
        <taxon>Sphingomonadaceae</taxon>
        <taxon>Sphingomonas</taxon>
    </lineage>
</organism>
<dbReference type="OrthoDB" id="273514at2"/>
<dbReference type="PANTHER" id="PTHR14015">
    <property type="entry name" value="OPIOID GROWTH FACTOR RECEPTOR OGFR ZETA-TYPE OPIOID RECEPTOR"/>
    <property type="match status" value="1"/>
</dbReference>
<evidence type="ECO:0000313" key="2">
    <source>
        <dbReference type="EMBL" id="PTQ09992.1"/>
    </source>
</evidence>
<evidence type="ECO:0000259" key="1">
    <source>
        <dbReference type="Pfam" id="PF04664"/>
    </source>
</evidence>
<feature type="domain" description="Opioid growth factor receptor (OGFr) conserved" evidence="1">
    <location>
        <begin position="44"/>
        <end position="99"/>
    </location>
</feature>
<dbReference type="Proteomes" id="UP000244162">
    <property type="component" value="Unassembled WGS sequence"/>
</dbReference>
<dbReference type="AlphaFoldDB" id="A0A2T5FW38"/>
<name>A0A2T5FW38_9SPHN</name>